<reference evidence="1 2" key="1">
    <citation type="submission" date="2017-12" db="EMBL/GenBank/DDBJ databases">
        <authorList>
            <person name="Paulsen S."/>
            <person name="Gram L.K."/>
        </authorList>
    </citation>
    <scope>NUCLEOTIDE SEQUENCE [LARGE SCALE GENOMIC DNA]</scope>
    <source>
        <strain evidence="1 2">S2897</strain>
    </source>
</reference>
<gene>
    <name evidence="1" type="ORF">CWC05_22440</name>
</gene>
<dbReference type="EMBL" id="PNCG01000763">
    <property type="protein sequence ID" value="TMP73612.1"/>
    <property type="molecule type" value="Genomic_DNA"/>
</dbReference>
<feature type="non-terminal residue" evidence="1">
    <location>
        <position position="1"/>
    </location>
</feature>
<sequence>QDEEAAAQLKAKKQVIEALQVKRIKKLKESIKDLPKKSTDTVVTEFVITLPKNTLAQKRASGYVKQIQAQSE</sequence>
<comment type="caution">
    <text evidence="1">The sequence shown here is derived from an EMBL/GenBank/DDBJ whole genome shotgun (WGS) entry which is preliminary data.</text>
</comment>
<evidence type="ECO:0000313" key="2">
    <source>
        <dbReference type="Proteomes" id="UP000305874"/>
    </source>
</evidence>
<name>A0A5S3YLC0_9GAMM</name>
<proteinExistence type="predicted"/>
<dbReference type="AlphaFoldDB" id="A0A5S3YLC0"/>
<protein>
    <submittedName>
        <fullName evidence="1">DUF3393 domain-containing protein</fullName>
    </submittedName>
</protein>
<accession>A0A5S3YLC0</accession>
<dbReference type="Proteomes" id="UP000305874">
    <property type="component" value="Unassembled WGS sequence"/>
</dbReference>
<organism evidence="1 2">
    <name type="scientific">Pseudoalteromonas ruthenica</name>
    <dbReference type="NCBI Taxonomy" id="151081"/>
    <lineage>
        <taxon>Bacteria</taxon>
        <taxon>Pseudomonadati</taxon>
        <taxon>Pseudomonadota</taxon>
        <taxon>Gammaproteobacteria</taxon>
        <taxon>Alteromonadales</taxon>
        <taxon>Pseudoalteromonadaceae</taxon>
        <taxon>Pseudoalteromonas</taxon>
    </lineage>
</organism>
<reference evidence="2" key="2">
    <citation type="submission" date="2019-06" db="EMBL/GenBank/DDBJ databases">
        <title>Co-occurence of chitin degradation, pigmentation and bioactivity in marine Pseudoalteromonas.</title>
        <authorList>
            <person name="Sonnenschein E.C."/>
            <person name="Bech P.K."/>
        </authorList>
    </citation>
    <scope>NUCLEOTIDE SEQUENCE [LARGE SCALE GENOMIC DNA]</scope>
    <source>
        <strain evidence="2">S2897</strain>
    </source>
</reference>
<evidence type="ECO:0000313" key="1">
    <source>
        <dbReference type="EMBL" id="TMP73612.1"/>
    </source>
</evidence>
<feature type="non-terminal residue" evidence="1">
    <location>
        <position position="72"/>
    </location>
</feature>